<evidence type="ECO:0000313" key="5">
    <source>
        <dbReference type="Proteomes" id="UP000176893"/>
    </source>
</evidence>
<comment type="caution">
    <text evidence="4">The sequence shown here is derived from an EMBL/GenBank/DDBJ whole genome shotgun (WGS) entry which is preliminary data.</text>
</comment>
<organism evidence="4 5">
    <name type="scientific">Candidatus Yanofskybacteria bacterium RIFCSPHIGHO2_01_FULL_41_26</name>
    <dbReference type="NCBI Taxonomy" id="1802661"/>
    <lineage>
        <taxon>Bacteria</taxon>
        <taxon>Candidatus Yanofskyibacteriota</taxon>
    </lineage>
</organism>
<evidence type="ECO:0000313" key="4">
    <source>
        <dbReference type="EMBL" id="OGM99187.1"/>
    </source>
</evidence>
<evidence type="ECO:0000256" key="2">
    <source>
        <dbReference type="SAM" id="SignalP"/>
    </source>
</evidence>
<gene>
    <name evidence="4" type="ORF">A2649_02155</name>
</gene>
<dbReference type="Proteomes" id="UP000176893">
    <property type="component" value="Unassembled WGS sequence"/>
</dbReference>
<feature type="region of interest" description="Disordered" evidence="1">
    <location>
        <begin position="148"/>
        <end position="172"/>
    </location>
</feature>
<reference evidence="4 5" key="1">
    <citation type="journal article" date="2016" name="Nat. Commun.">
        <title>Thousands of microbial genomes shed light on interconnected biogeochemical processes in an aquifer system.</title>
        <authorList>
            <person name="Anantharaman K."/>
            <person name="Brown C.T."/>
            <person name="Hug L.A."/>
            <person name="Sharon I."/>
            <person name="Castelle C.J."/>
            <person name="Probst A.J."/>
            <person name="Thomas B.C."/>
            <person name="Singh A."/>
            <person name="Wilkins M.J."/>
            <person name="Karaoz U."/>
            <person name="Brodie E.L."/>
            <person name="Williams K.H."/>
            <person name="Hubbard S.S."/>
            <person name="Banfield J.F."/>
        </authorList>
    </citation>
    <scope>NUCLEOTIDE SEQUENCE [LARGE SCALE GENOMIC DNA]</scope>
</reference>
<dbReference type="STRING" id="1802661.A2649_02155"/>
<feature type="signal peptide" evidence="2">
    <location>
        <begin position="1"/>
        <end position="21"/>
    </location>
</feature>
<evidence type="ECO:0000256" key="1">
    <source>
        <dbReference type="SAM" id="MobiDB-lite"/>
    </source>
</evidence>
<dbReference type="AlphaFoldDB" id="A0A1F8EF03"/>
<dbReference type="EMBL" id="MGJB01000002">
    <property type="protein sequence ID" value="OGM99187.1"/>
    <property type="molecule type" value="Genomic_DNA"/>
</dbReference>
<accession>A0A1F8EF03</accession>
<feature type="compositionally biased region" description="Polar residues" evidence="1">
    <location>
        <begin position="148"/>
        <end position="168"/>
    </location>
</feature>
<protein>
    <recommendedName>
        <fullName evidence="3">Glycine zipper domain-containing protein</fullName>
    </recommendedName>
</protein>
<name>A0A1F8EF03_9BACT</name>
<feature type="chain" id="PRO_5009535318" description="Glycine zipper domain-containing protein" evidence="2">
    <location>
        <begin position="22"/>
        <end position="247"/>
    </location>
</feature>
<dbReference type="InterPro" id="IPR039567">
    <property type="entry name" value="Gly-zipper"/>
</dbReference>
<keyword evidence="2" id="KW-0732">Signal</keyword>
<proteinExistence type="predicted"/>
<sequence length="247" mass="26697">MRKMLAIFILAVLTTAVPVNAQAIRWGYIPQTTEGWYYLVNGDQVGMLTADNLGMVRGLTHQLRRSEIRSLSDDLVWNGAAYGVNTARGFYPMYDHNMRPMSRREASITGAAIGAAIGFGVSGNTRGTAIGAAGGAIVGLLTHRGNSNKNDIGTRPNRQVSVSNQPSTAGDWRVSNRTSKRAELWDGEQFVARIESGRSIQVDAPRNGGYKAILLIPNRSGGLNREAAQIRGNDNLNGWDIVSAAVR</sequence>
<dbReference type="Pfam" id="PF13488">
    <property type="entry name" value="Gly-zipper_Omp"/>
    <property type="match status" value="1"/>
</dbReference>
<evidence type="ECO:0000259" key="3">
    <source>
        <dbReference type="Pfam" id="PF13488"/>
    </source>
</evidence>
<feature type="domain" description="Glycine zipper" evidence="3">
    <location>
        <begin position="108"/>
        <end position="139"/>
    </location>
</feature>